<dbReference type="InterPro" id="IPR005180">
    <property type="entry name" value="DUF302"/>
</dbReference>
<dbReference type="CDD" id="cd14797">
    <property type="entry name" value="DUF302"/>
    <property type="match status" value="1"/>
</dbReference>
<protein>
    <recommendedName>
        <fullName evidence="1">DUF302 domain-containing protein</fullName>
    </recommendedName>
</protein>
<feature type="domain" description="DUF302" evidence="1">
    <location>
        <begin position="35"/>
        <end position="97"/>
    </location>
</feature>
<dbReference type="Pfam" id="PF03625">
    <property type="entry name" value="DUF302"/>
    <property type="match status" value="1"/>
</dbReference>
<reference evidence="2" key="1">
    <citation type="submission" date="2018-05" db="EMBL/GenBank/DDBJ databases">
        <authorList>
            <person name="Lanie J.A."/>
            <person name="Ng W.-L."/>
            <person name="Kazmierczak K.M."/>
            <person name="Andrzejewski T.M."/>
            <person name="Davidsen T.M."/>
            <person name="Wayne K.J."/>
            <person name="Tettelin H."/>
            <person name="Glass J.I."/>
            <person name="Rusch D."/>
            <person name="Podicherti R."/>
            <person name="Tsui H.-C.T."/>
            <person name="Winkler M.E."/>
        </authorList>
    </citation>
    <scope>NUCLEOTIDE SEQUENCE</scope>
</reference>
<proteinExistence type="predicted"/>
<evidence type="ECO:0000259" key="1">
    <source>
        <dbReference type="Pfam" id="PF03625"/>
    </source>
</evidence>
<accession>A0A381U671</accession>
<evidence type="ECO:0000313" key="2">
    <source>
        <dbReference type="EMBL" id="SVA21993.1"/>
    </source>
</evidence>
<dbReference type="EMBL" id="UINC01005544">
    <property type="protein sequence ID" value="SVA21993.1"/>
    <property type="molecule type" value="Genomic_DNA"/>
</dbReference>
<organism evidence="2">
    <name type="scientific">marine metagenome</name>
    <dbReference type="NCBI Taxonomy" id="408172"/>
    <lineage>
        <taxon>unclassified sequences</taxon>
        <taxon>metagenomes</taxon>
        <taxon>ecological metagenomes</taxon>
    </lineage>
</organism>
<sequence length="128" mass="14463">MNYGYQRTVQLSFEDADNRIRETLEENGFGVLTEIDVKNTLKKKLDKDFQKYTILGACNPPLAFEALNDEQAIGLLLPCNVVLWENEDLSTTIAAIDANKMMTIVENNHLYNLANKVNTLLQKAVDNV</sequence>
<dbReference type="Gene3D" id="3.30.310.70">
    <property type="entry name" value="TT1751-like domain"/>
    <property type="match status" value="1"/>
</dbReference>
<gene>
    <name evidence="2" type="ORF">METZ01_LOCUS74847</name>
</gene>
<dbReference type="InterPro" id="IPR016796">
    <property type="entry name" value="UCP021774"/>
</dbReference>
<dbReference type="PANTHER" id="PTHR38342">
    <property type="entry name" value="SLR5037 PROTEIN"/>
    <property type="match status" value="1"/>
</dbReference>
<dbReference type="SUPFAM" id="SSF103247">
    <property type="entry name" value="TT1751-like"/>
    <property type="match status" value="1"/>
</dbReference>
<dbReference type="PANTHER" id="PTHR38342:SF1">
    <property type="entry name" value="SLR5037 PROTEIN"/>
    <property type="match status" value="1"/>
</dbReference>
<name>A0A381U671_9ZZZZ</name>
<dbReference type="PIRSF" id="PIRSF021774">
    <property type="entry name" value="UCP021774"/>
    <property type="match status" value="1"/>
</dbReference>
<dbReference type="InterPro" id="IPR035923">
    <property type="entry name" value="TT1751-like_sf"/>
</dbReference>
<dbReference type="AlphaFoldDB" id="A0A381U671"/>